<reference evidence="1" key="1">
    <citation type="submission" date="2023-10" db="EMBL/GenBank/DDBJ databases">
        <title>Genome assemblies of two species of porcelain crab, Petrolisthes cinctipes and Petrolisthes manimaculis (Anomura: Porcellanidae).</title>
        <authorList>
            <person name="Angst P."/>
        </authorList>
    </citation>
    <scope>NUCLEOTIDE SEQUENCE</scope>
    <source>
        <strain evidence="1">PB745_01</strain>
        <tissue evidence="1">Gill</tissue>
    </source>
</reference>
<protein>
    <submittedName>
        <fullName evidence="1">Uncharacterized protein</fullName>
    </submittedName>
</protein>
<sequence>MDTEMKGVEIHQAAPQTLERIWKGVNRMKRYVCEREYFHVLLTVPNSTLPNLPGPSVMTWCPLSHLSVAAGVPIPQHLRVISSPLTTFTVGGASDAEENISHTSKLENINNSFEHIVVN</sequence>
<organism evidence="1 2">
    <name type="scientific">Petrolisthes cinctipes</name>
    <name type="common">Flat porcelain crab</name>
    <dbReference type="NCBI Taxonomy" id="88211"/>
    <lineage>
        <taxon>Eukaryota</taxon>
        <taxon>Metazoa</taxon>
        <taxon>Ecdysozoa</taxon>
        <taxon>Arthropoda</taxon>
        <taxon>Crustacea</taxon>
        <taxon>Multicrustacea</taxon>
        <taxon>Malacostraca</taxon>
        <taxon>Eumalacostraca</taxon>
        <taxon>Eucarida</taxon>
        <taxon>Decapoda</taxon>
        <taxon>Pleocyemata</taxon>
        <taxon>Anomura</taxon>
        <taxon>Galatheoidea</taxon>
        <taxon>Porcellanidae</taxon>
        <taxon>Petrolisthes</taxon>
    </lineage>
</organism>
<evidence type="ECO:0000313" key="2">
    <source>
        <dbReference type="Proteomes" id="UP001286313"/>
    </source>
</evidence>
<accession>A0AAE1GAT4</accession>
<evidence type="ECO:0000313" key="1">
    <source>
        <dbReference type="EMBL" id="KAK3889260.1"/>
    </source>
</evidence>
<name>A0AAE1GAT4_PETCI</name>
<comment type="caution">
    <text evidence="1">The sequence shown here is derived from an EMBL/GenBank/DDBJ whole genome shotgun (WGS) entry which is preliminary data.</text>
</comment>
<gene>
    <name evidence="1" type="ORF">Pcinc_006826</name>
</gene>
<dbReference type="EMBL" id="JAWQEG010000501">
    <property type="protein sequence ID" value="KAK3889260.1"/>
    <property type="molecule type" value="Genomic_DNA"/>
</dbReference>
<dbReference type="AlphaFoldDB" id="A0AAE1GAT4"/>
<keyword evidence="2" id="KW-1185">Reference proteome</keyword>
<dbReference type="Proteomes" id="UP001286313">
    <property type="component" value="Unassembled WGS sequence"/>
</dbReference>
<proteinExistence type="predicted"/>